<feature type="compositionally biased region" description="Basic and acidic residues" evidence="1">
    <location>
        <begin position="1723"/>
        <end position="1736"/>
    </location>
</feature>
<feature type="compositionally biased region" description="Basic residues" evidence="1">
    <location>
        <begin position="2764"/>
        <end position="2774"/>
    </location>
</feature>
<dbReference type="Proteomes" id="UP000030640">
    <property type="component" value="Unassembled WGS sequence"/>
</dbReference>
<name>W7A222_9APIC</name>
<feature type="region of interest" description="Disordered" evidence="1">
    <location>
        <begin position="1996"/>
        <end position="2061"/>
    </location>
</feature>
<evidence type="ECO:0000313" key="3">
    <source>
        <dbReference type="Proteomes" id="UP000030640"/>
    </source>
</evidence>
<feature type="compositionally biased region" description="Basic and acidic residues" evidence="1">
    <location>
        <begin position="1946"/>
        <end position="1955"/>
    </location>
</feature>
<sequence>MDSNTCNYHRGANQGIAPGYVSNENVLSVGNYGSIRGEYNANPTSSFYLPTSSGFSSISTVSSTGQVNPTSNYTPCEHLLNSYACLEPSVSKGGATSHTNTFSNIVAPYIGNADKGNNLNDSGGVWGDYSSKGLTQSYDRSRGGSCVQCACWGRNADHERGTLDAGLLNRASGPFLGYGVYSASGGTHPSASAKRALINISSVSHAPENANVSLNTRENLTFNAGRTYGNAIAQGVSGYSGSIVAERAGGSSQVTSAVSLPSNAVSLPSNPLSTHVLDANANAFQPLTERVRSNGETPTHPSNAPHNAYDYIALNQLCRRQCTAPFNYPSLNGCLLRGMNSSTANSITELTMKTTGSAKNNTSGSFPSDGNPFHSSAISLSGGENINSAAAVNPNRIGMAVPTISIVSPHPSETSQTGTACLTAPGMCIDAPIPCVSSPNVQMNSVTPGRPGLNLNILGNYPEVSLPLRDVEMKNIIYRNGGNRRSFTNEVNPYTSLRVNNEVMRTTLGAAIGMGKTGRNSHSYLRGNTNESVRSNAGRRSHRGRSNHTGRSTHTRRSTHTVYPVSETRTGGISRGNEYREEYGGPPSDRDFLYARNRKSYTQMSEAMEPGGYKEENMTGRTNRPMDRYTHLREGKILNKRSYDLFAHSANEPREKKGFSSFHHAPNVKRISTHRSSRGRNTLGRDASSAGESDSGDASDSGSDAFGDGQIRRSYKEGRPRGRRGGRKRERKRENNSSDTASSGCSFSDDEGVSSERKRPTVIEFLNAKWNRGSYNEEDRGGSEIRSESISEGRSGSRSEGGSESRSPTGDHGESCSLNSSVNFAKKRKKDSPGGNRNKRRNSNFEEAWKGVGASQPSDMLSSNGDEKTRGSECIEGDSDRGDSPSYSEERMQEGMDASGLVDTGEVVNVDNASSGSGSSSSSGRSGSGASRELHRKTTTNRMRKGKNGRGAISEKTKRAGGVKGNIKGVSKSREDKRSEVDSEGVEEHIENEDNNEEGIDKEHEKNDASVKDLPKEGAGKSLTSDDHSGNDPSTDSDELDGSMSSSDHSEKDGFHSADGASGEENFEVGEEEVEDSSSERDGAHGSGNRSDGEVGEAQPGEDVQKGDGASPQRDTQIKKKKSKMHKSNVVKGEPNVSYENEQKDGMAVAEKDETGQNSSSAGCTSEAEESDTERSESETTSNYESAEESSEYLLDCSSDEITRTEDSSQGSGNSEVHVGGDSSPVRGAKDSVGRGIDIGMGSIVGSAVGSGMGNDVRGSAPGGATLEEEPDTCASSLLRVCSGGVKMEKREKSQKTTEGGEVKVIKGSNTGKEGLQYTEVHLPSGVKCFQTEWQPQRSCSGGLPRNNKACIIRHDRKEVYTNMKSLNYINTNQILRKIKKNVIKEKNINICEWIILLSYVFYKKSRYLDFNKIYLYNVMKRLSPFLLKLNRKCNDMEIRSLFFYLSKVFILDDYFIFRVNIFTFNWFLLYVYKMKLKNVHFIEDLNLLINLFCGFLTNRRFLNYSLLFLINVVLQNVRGRCLYLGGNYNYVCSLYVSFFSKVVCLAARHRGALRGQPKKETHKRDITKWDTPKSEVPEREKCKLESRTDGMADQRDPTIVHTLSGGIVKNDEHAGARKRDLKKEAGSPTAGKPTAEKAAPSKRQDLILLYVLYVSRNNFAIYVSLLKHILDDILKFKLTYSFHRVKMKTRAFYRKIIRCLKNVKKVMNRSGKRRRRRSRRKRGEDNREEKSDNRPGKSAIRVGKWDDHANVNYSFVYLLIGVFLEYTSFSFTPSVVSFFKNEKLEILHRELFSHLKQYTDVTFRYMKFYALDMMRVYPNIWLRNVFTTVNLKKMDGLDDANGEVGGADGEDGQVEPAHGCLSLLRGGESNGWRRRRTVKRNSVNTDVTEKGGLSTTTITAMTTTVITLHGGCDSGREEGGPDKKGTAELTQKDDSNRRSGVMEAYRMDTPREELQNGSVCDQKDPSHKGNDESIPLDSCSKGKKGMEHCEVDSFKGEAEQQGEGADGESPGAAVSPGEAVSAEPPDTPLRKTAKMEISARVKISSKSEPPNALQKNPKGNHYTDERFVDATLFMLCRCLKLFRGSVTLSTLFDVLFLSFLHRIDGDRLKRFLVEVYTTDKDLSGLVTKIIFRSVLREECFRNVCFVNYFLARREPLHLPHLDLGGLQVGLQVGLADVCAFYLRGFRRCGRGSRRKSKQIGRRSGSSVRRHPRGDGPTEETNYLNAQLHLKPCPCMFLMYVLFFSSIFQNFKMYFMHFTKFSYSLQRRVMTKKGGTKRGVVPEKESPCLEWGSPQEEKQHGYRCHYCERGSFSDGALEAGKKTPKSSSLNKEKESISKGEEVRWSRNVEEVMEKYHLISLEDGINMLPFKGSMKKCSSPICVRAKQKESAVMRTMLENVKIREDNSMGNSDPLFSERTAHHILSVLYEQRRMRDVQLGSVFARIDGGIFNGQNFHDRIFDGHLFDRRVGGGRTKGKLPHERNPRCETKDRIRERYRKILSGVLKWNKKNIAYNKRKEEGKQKATLKRRRNKYTNIIFDVYPLIFLSLVKLLKATISINDDVKDKCFDVKNEEFPVQLHISVELNKNEEALKIHQKGMKCFERSKWQYSFVRRCPCSGIPLRHSAFGDASSFEAPSHPRPVTAADPKSSKLPLGRTNSSLNLAIKLLYREIRTDFYIWSEYYDEKVHLYRTLLILLLLKYLSSGLNLSSFRRRFVLFFTQRLFRLLCFRVMCLFLSDVHLSRLTSEILVVDEDFLVKSYQAKRQKERRSVQRHRLQRDPPGGAQLSPRRSRFLQKKSYNRYKRYSENFLFNVQFLRGIEVGREDVDASEVTTANVTTANVTTANVTTANVTTANVTTANVTTANVTTANVTTANVTTANVTTANVTTANVAAAKRTVYKPFVPFGSLVMTKREILKLKLQRREEIKKENLYIDKSILKGKSRSKSKGGPEMENQMPSEEKHSVQLSIVSIILLMNCLRKNSNYSSSINFYLSLLVDKFLEKKKYIHLDEQYLVHSYVVNLQNPLQMNCKRDLFSMSEKNSWVRRKFELINSGYRFCISSRRFPILELLFYESLKVYLTFLHKNTLGALVCKMSKFNSMYAGMNRNLHFGMKINQLLCCKLNTLLIEEHLNMRLTKSISSVTYILSACKFLFISMLDETENCDLAVPLSGRRARHGENPRGGEAGQIHQTGQMPRVCLSSRGDDSILGRHRLIDGEQAERAGVEGGDAYDMRVDQSEPSGGGSHGKGPNVAKLRIVANGTSDPPRRYNPNENTSGRLVVGNCRRDYLNSAVGTLQSGEVAISPRDTSGGWTQREGQITPQWCNSYRAYHVTIEQCTRYRIEHYHREEGRSVPMKKKAAIYMKPDDVNKLITSFEQMNRTILDCTDFIYELYFASERDDPTQEEKEKRNRHIYTWFESCLNVLTFEKWVVHQLYNKFDNVTCIYTLKRKKTLTSHVVRINSHILRDIAKVQNYFEDRFDHVKKACHADRAAKNEENEPICIEDCASRLDAMREQNCADVAAQLGDNTEELAKPEELIEDYDELNSFIDFGEDLSSGMLLQGRDARALEGEVREDVQRLDQYKVDEGWLTYIRSLI</sequence>
<keyword evidence="3" id="KW-1185">Reference proteome</keyword>
<feature type="compositionally biased region" description="Basic residues" evidence="1">
    <location>
        <begin position="1708"/>
        <end position="1722"/>
    </location>
</feature>
<feature type="compositionally biased region" description="Basic residues" evidence="1">
    <location>
        <begin position="537"/>
        <end position="559"/>
    </location>
</feature>
<feature type="region of interest" description="Disordered" evidence="1">
    <location>
        <begin position="1708"/>
        <end position="1737"/>
    </location>
</feature>
<dbReference type="EMBL" id="KI965477">
    <property type="protein sequence ID" value="EUD65715.1"/>
    <property type="molecule type" value="Genomic_DNA"/>
</dbReference>
<evidence type="ECO:0000256" key="1">
    <source>
        <dbReference type="SAM" id="MobiDB-lite"/>
    </source>
</evidence>
<feature type="compositionally biased region" description="Basic and acidic residues" evidence="1">
    <location>
        <begin position="710"/>
        <end position="720"/>
    </location>
</feature>
<feature type="compositionally biased region" description="Basic and acidic residues" evidence="1">
    <location>
        <begin position="972"/>
        <end position="989"/>
    </location>
</feature>
<dbReference type="VEuPathDB" id="PlasmoDB:C922_03963"/>
<dbReference type="Gene3D" id="2.160.20.80">
    <property type="entry name" value="E3 ubiquitin-protein ligase SopA"/>
    <property type="match status" value="1"/>
</dbReference>
<evidence type="ECO:0000313" key="2">
    <source>
        <dbReference type="EMBL" id="EUD65715.1"/>
    </source>
</evidence>
<feature type="region of interest" description="Disordered" evidence="1">
    <location>
        <begin position="654"/>
        <end position="1234"/>
    </location>
</feature>
<feature type="compositionally biased region" description="Basic residues" evidence="1">
    <location>
        <begin position="934"/>
        <end position="948"/>
    </location>
</feature>
<feature type="region of interest" description="Disordered" evidence="1">
    <location>
        <begin position="1910"/>
        <end position="1984"/>
    </location>
</feature>
<feature type="compositionally biased region" description="Polar residues" evidence="1">
    <location>
        <begin position="737"/>
        <end position="746"/>
    </location>
</feature>
<protein>
    <submittedName>
        <fullName evidence="2">Uncharacterized protein</fullName>
    </submittedName>
</protein>
<feature type="compositionally biased region" description="Basic and acidic residues" evidence="1">
    <location>
        <begin position="1615"/>
        <end position="1626"/>
    </location>
</feature>
<dbReference type="GeneID" id="20039237"/>
<feature type="region of interest" description="Disordered" evidence="1">
    <location>
        <begin position="2764"/>
        <end position="2787"/>
    </location>
</feature>
<feature type="compositionally biased region" description="Basic and acidic residues" evidence="1">
    <location>
        <begin position="1915"/>
        <end position="1938"/>
    </location>
</feature>
<feature type="compositionally biased region" description="Basic and acidic residues" evidence="1">
    <location>
        <begin position="1962"/>
        <end position="1972"/>
    </location>
</feature>
<dbReference type="PANTHER" id="PTHR13595:SF3">
    <property type="entry name" value="CXC DOMAIN-CONTAINING PROTEIN"/>
    <property type="match status" value="1"/>
</dbReference>
<feature type="compositionally biased region" description="Basic residues" evidence="1">
    <location>
        <begin position="721"/>
        <end position="731"/>
    </location>
</feature>
<organism evidence="2 3">
    <name type="scientific">Plasmodium inui San Antonio 1</name>
    <dbReference type="NCBI Taxonomy" id="1237626"/>
    <lineage>
        <taxon>Eukaryota</taxon>
        <taxon>Sar</taxon>
        <taxon>Alveolata</taxon>
        <taxon>Apicomplexa</taxon>
        <taxon>Aconoidasida</taxon>
        <taxon>Haemosporida</taxon>
        <taxon>Plasmodiidae</taxon>
        <taxon>Plasmodium</taxon>
        <taxon>Plasmodium (Plasmodium)</taxon>
    </lineage>
</organism>
<feature type="compositionally biased region" description="Acidic residues" evidence="1">
    <location>
        <begin position="1065"/>
        <end position="1077"/>
    </location>
</feature>
<dbReference type="OrthoDB" id="387337at2759"/>
<dbReference type="SUPFAM" id="SSF141571">
    <property type="entry name" value="Pentapeptide repeat-like"/>
    <property type="match status" value="1"/>
</dbReference>
<feature type="compositionally biased region" description="Polar residues" evidence="1">
    <location>
        <begin position="518"/>
        <end position="535"/>
    </location>
</feature>
<dbReference type="PANTHER" id="PTHR13595">
    <property type="entry name" value="ARL6IP4 PROTEIN"/>
    <property type="match status" value="1"/>
</dbReference>
<reference evidence="2 3" key="1">
    <citation type="submission" date="2013-02" db="EMBL/GenBank/DDBJ databases">
        <title>The Genome Sequence of Plasmodium inui San Antonio 1.</title>
        <authorList>
            <consortium name="The Broad Institute Genome Sequencing Platform"/>
            <consortium name="The Broad Institute Genome Sequencing Center for Infectious Disease"/>
            <person name="Neafsey D."/>
            <person name="Cheeseman I."/>
            <person name="Volkman S."/>
            <person name="Adams J."/>
            <person name="Walker B."/>
            <person name="Young S.K."/>
            <person name="Zeng Q."/>
            <person name="Gargeya S."/>
            <person name="Fitzgerald M."/>
            <person name="Haas B."/>
            <person name="Abouelleil A."/>
            <person name="Alvarado L."/>
            <person name="Arachchi H.M."/>
            <person name="Berlin A.M."/>
            <person name="Chapman S.B."/>
            <person name="Dewar J."/>
            <person name="Goldberg J."/>
            <person name="Griggs A."/>
            <person name="Gujja S."/>
            <person name="Hansen M."/>
            <person name="Howarth C."/>
            <person name="Imamovic A."/>
            <person name="Larimer J."/>
            <person name="McCowan C."/>
            <person name="Murphy C."/>
            <person name="Neiman D."/>
            <person name="Pearson M."/>
            <person name="Priest M."/>
            <person name="Roberts A."/>
            <person name="Saif S."/>
            <person name="Shea T."/>
            <person name="Sisk P."/>
            <person name="Sykes S."/>
            <person name="Wortman J."/>
            <person name="Nusbaum C."/>
            <person name="Birren B."/>
        </authorList>
    </citation>
    <scope>NUCLEOTIDE SEQUENCE [LARGE SCALE GENOMIC DNA]</scope>
    <source>
        <strain evidence="2 3">San Antonio 1</strain>
    </source>
</reference>
<feature type="region of interest" description="Disordered" evidence="1">
    <location>
        <begin position="513"/>
        <end position="591"/>
    </location>
</feature>
<feature type="compositionally biased region" description="Basic and acidic residues" evidence="1">
    <location>
        <begin position="577"/>
        <end position="591"/>
    </location>
</feature>
<feature type="region of interest" description="Disordered" evidence="1">
    <location>
        <begin position="1615"/>
        <end position="1639"/>
    </location>
</feature>
<dbReference type="RefSeq" id="XP_008817772.1">
    <property type="nucleotide sequence ID" value="XM_008819550.1"/>
</dbReference>
<feature type="compositionally biased region" description="Basic and acidic residues" evidence="1">
    <location>
        <begin position="999"/>
        <end position="1030"/>
    </location>
</feature>
<feature type="region of interest" description="Disordered" evidence="1">
    <location>
        <begin position="2939"/>
        <end position="2958"/>
    </location>
</feature>
<feature type="compositionally biased region" description="Low complexity" evidence="1">
    <location>
        <begin position="913"/>
        <end position="931"/>
    </location>
</feature>
<feature type="compositionally biased region" description="Basic residues" evidence="1">
    <location>
        <begin position="1119"/>
        <end position="1129"/>
    </location>
</feature>
<feature type="compositionally biased region" description="Basic and acidic residues" evidence="1">
    <location>
        <begin position="775"/>
        <end position="814"/>
    </location>
</feature>
<proteinExistence type="predicted"/>
<feature type="compositionally biased region" description="Basic and acidic residues" evidence="1">
    <location>
        <begin position="1141"/>
        <end position="1155"/>
    </location>
</feature>
<feature type="compositionally biased region" description="Basic and acidic residues" evidence="1">
    <location>
        <begin position="865"/>
        <end position="894"/>
    </location>
</feature>
<feature type="compositionally biased region" description="Low complexity" evidence="1">
    <location>
        <begin position="684"/>
        <end position="709"/>
    </location>
</feature>
<feature type="compositionally biased region" description="Polar residues" evidence="1">
    <location>
        <begin position="855"/>
        <end position="864"/>
    </location>
</feature>
<accession>W7A222</accession>
<feature type="region of interest" description="Disordered" evidence="1">
    <location>
        <begin position="2194"/>
        <end position="2219"/>
    </location>
</feature>
<gene>
    <name evidence="2" type="ORF">C922_03963</name>
</gene>